<dbReference type="Pfam" id="PF08240">
    <property type="entry name" value="ADH_N"/>
    <property type="match status" value="1"/>
</dbReference>
<dbReference type="AlphaFoldDB" id="A0A4Z0J773"/>
<dbReference type="OrthoDB" id="9792162at2"/>
<name>A0A4Z0J773_9LACO</name>
<dbReference type="GO" id="GO:0008270">
    <property type="term" value="F:zinc ion binding"/>
    <property type="evidence" value="ECO:0007669"/>
    <property type="project" value="InterPro"/>
</dbReference>
<dbReference type="EMBL" id="RKLX01000026">
    <property type="protein sequence ID" value="TGD17631.1"/>
    <property type="molecule type" value="Genomic_DNA"/>
</dbReference>
<dbReference type="PROSITE" id="PS01162">
    <property type="entry name" value="QOR_ZETA_CRYSTAL"/>
    <property type="match status" value="1"/>
</dbReference>
<dbReference type="GO" id="GO:0016491">
    <property type="term" value="F:oxidoreductase activity"/>
    <property type="evidence" value="ECO:0007669"/>
    <property type="project" value="UniProtKB-KW"/>
</dbReference>
<evidence type="ECO:0000256" key="1">
    <source>
        <dbReference type="ARBA" id="ARBA00023002"/>
    </source>
</evidence>
<evidence type="ECO:0000259" key="2">
    <source>
        <dbReference type="SMART" id="SM00829"/>
    </source>
</evidence>
<dbReference type="PANTHER" id="PTHR11695">
    <property type="entry name" value="ALCOHOL DEHYDROGENASE RELATED"/>
    <property type="match status" value="1"/>
</dbReference>
<organism evidence="3 4">
    <name type="scientific">Levilactobacillus suantsaiihabitans</name>
    <dbReference type="NCBI Taxonomy" id="2487722"/>
    <lineage>
        <taxon>Bacteria</taxon>
        <taxon>Bacillati</taxon>
        <taxon>Bacillota</taxon>
        <taxon>Bacilli</taxon>
        <taxon>Lactobacillales</taxon>
        <taxon>Lactobacillaceae</taxon>
        <taxon>Levilactobacillus</taxon>
    </lineage>
</organism>
<accession>A0A4Z0J773</accession>
<keyword evidence="4" id="KW-1185">Reference proteome</keyword>
<protein>
    <submittedName>
        <fullName evidence="3">NADP-dependent oxidoreductase</fullName>
    </submittedName>
</protein>
<dbReference type="InterPro" id="IPR036291">
    <property type="entry name" value="NAD(P)-bd_dom_sf"/>
</dbReference>
<reference evidence="3 4" key="1">
    <citation type="submission" date="2018-10" db="EMBL/GenBank/DDBJ databases">
        <title>Lactobacillus sp. R7 and Lactobacillus sp. R19 isolated from fermented mustard green product of Taiwan.</title>
        <authorList>
            <person name="Lin S.-T."/>
        </authorList>
    </citation>
    <scope>NUCLEOTIDE SEQUENCE [LARGE SCALE GENOMIC DNA]</scope>
    <source>
        <strain evidence="3 4">BCRC 81129</strain>
    </source>
</reference>
<dbReference type="PANTHER" id="PTHR11695:SF294">
    <property type="entry name" value="RETICULON-4-INTERACTING PROTEIN 1, MITOCHONDRIAL"/>
    <property type="match status" value="1"/>
</dbReference>
<keyword evidence="1" id="KW-0560">Oxidoreductase</keyword>
<dbReference type="SUPFAM" id="SSF50129">
    <property type="entry name" value="GroES-like"/>
    <property type="match status" value="1"/>
</dbReference>
<dbReference type="InterPro" id="IPR013154">
    <property type="entry name" value="ADH-like_N"/>
</dbReference>
<dbReference type="CDD" id="cd05289">
    <property type="entry name" value="MDR_like_2"/>
    <property type="match status" value="1"/>
</dbReference>
<evidence type="ECO:0000313" key="3">
    <source>
        <dbReference type="EMBL" id="TGD17631.1"/>
    </source>
</evidence>
<dbReference type="Pfam" id="PF13602">
    <property type="entry name" value="ADH_zinc_N_2"/>
    <property type="match status" value="1"/>
</dbReference>
<dbReference type="SMART" id="SM00829">
    <property type="entry name" value="PKS_ER"/>
    <property type="match status" value="1"/>
</dbReference>
<gene>
    <name evidence="3" type="ORF">EGT51_11660</name>
</gene>
<dbReference type="InterPro" id="IPR011032">
    <property type="entry name" value="GroES-like_sf"/>
</dbReference>
<dbReference type="Gene3D" id="3.90.180.10">
    <property type="entry name" value="Medium-chain alcohol dehydrogenases, catalytic domain"/>
    <property type="match status" value="1"/>
</dbReference>
<proteinExistence type="predicted"/>
<evidence type="ECO:0000313" key="4">
    <source>
        <dbReference type="Proteomes" id="UP000297348"/>
    </source>
</evidence>
<dbReference type="SUPFAM" id="SSF51735">
    <property type="entry name" value="NAD(P)-binding Rossmann-fold domains"/>
    <property type="match status" value="1"/>
</dbReference>
<dbReference type="Gene3D" id="3.40.50.720">
    <property type="entry name" value="NAD(P)-binding Rossmann-like Domain"/>
    <property type="match status" value="1"/>
</dbReference>
<dbReference type="InterPro" id="IPR050700">
    <property type="entry name" value="YIM1/Zinc_Alcohol_DH_Fams"/>
</dbReference>
<sequence>MQAAVIHRYGQASPTLETVSRPALRPTDVLVKIKAASINPVDLKIMAGELKLLLSYQMPLIIGSDFSGEIVAVGAQVTQFQVGDAVYGRPRKNRMGTFAEYLAIDPDDIALKPQNLTFAEAAAIPLVGLTSYQALHDLLHVQPGQRVLIQAGAGGIGTIAIQLAKHLGAQVATTTSSRNFELVRTLGADRIIDYHQEDFATVLADYDAVFDTLGGQSLESAFSVVKPGGQIISISGRPNARFAKAYGLPHWKQTLFRLATRRLSRLERQRDVRYQFLFMSPSGQELTQLTRLIEAGELQPVLDRTFTFQELAQALTYSRNGHAQGKIVVQIA</sequence>
<feature type="domain" description="Enoyl reductase (ER)" evidence="2">
    <location>
        <begin position="10"/>
        <end position="329"/>
    </location>
</feature>
<dbReference type="InterPro" id="IPR002364">
    <property type="entry name" value="Quin_OxRdtase/zeta-crystal_CS"/>
</dbReference>
<dbReference type="InterPro" id="IPR020843">
    <property type="entry name" value="ER"/>
</dbReference>
<comment type="caution">
    <text evidence="3">The sequence shown here is derived from an EMBL/GenBank/DDBJ whole genome shotgun (WGS) entry which is preliminary data.</text>
</comment>
<dbReference type="Proteomes" id="UP000297348">
    <property type="component" value="Unassembled WGS sequence"/>
</dbReference>